<comment type="caution">
    <text evidence="2">The sequence shown here is derived from an EMBL/GenBank/DDBJ whole genome shotgun (WGS) entry which is preliminary data.</text>
</comment>
<dbReference type="Proteomes" id="UP001165243">
    <property type="component" value="Unassembled WGS sequence"/>
</dbReference>
<dbReference type="RefSeq" id="WP_014565403.1">
    <property type="nucleotide sequence ID" value="NZ_BSWJ01000012.1"/>
</dbReference>
<dbReference type="NCBIfam" id="TIGR00254">
    <property type="entry name" value="GGDEF"/>
    <property type="match status" value="1"/>
</dbReference>
<dbReference type="EMBL" id="BSWK01000014">
    <property type="protein sequence ID" value="GMB86718.1"/>
    <property type="molecule type" value="Genomic_DNA"/>
</dbReference>
<dbReference type="AlphaFoldDB" id="A0AAV5PFH5"/>
<organism evidence="2 3">
    <name type="scientific">Lactobacillus delbrueckii subsp. bulgaricus</name>
    <dbReference type="NCBI Taxonomy" id="1585"/>
    <lineage>
        <taxon>Bacteria</taxon>
        <taxon>Bacillati</taxon>
        <taxon>Bacillota</taxon>
        <taxon>Bacilli</taxon>
        <taxon>Lactobacillales</taxon>
        <taxon>Lactobacillaceae</taxon>
        <taxon>Lactobacillus</taxon>
    </lineage>
</organism>
<proteinExistence type="predicted"/>
<evidence type="ECO:0000259" key="1">
    <source>
        <dbReference type="PROSITE" id="PS50887"/>
    </source>
</evidence>
<dbReference type="InterPro" id="IPR029787">
    <property type="entry name" value="Nucleotide_cyclase"/>
</dbReference>
<dbReference type="PROSITE" id="PS50887">
    <property type="entry name" value="GGDEF"/>
    <property type="match status" value="1"/>
</dbReference>
<sequence>MQLLEDGVPVKERGKTRSRGRIREIMILKAPVYDQDQIVGLIGFFMDITNTSKQINRLENEAARDDLTSLKNRHNFARDFNYLTGKPILAMMLDVDHFKKFNDNFGHRYGDEVLKKISQALLKIYGIGHCYRYGGDEFLVLRDFTDTDTVAEKDRQFRKELEHARVLDLYMNITVSAGYAYGIANNSDEIKSMIRLADHNLYQVKKNGRKDICGSPFQPNFFEYE</sequence>
<dbReference type="InterPro" id="IPR043128">
    <property type="entry name" value="Rev_trsase/Diguanyl_cyclase"/>
</dbReference>
<name>A0AAV5PFH5_LACDE</name>
<evidence type="ECO:0000313" key="3">
    <source>
        <dbReference type="Proteomes" id="UP001165243"/>
    </source>
</evidence>
<evidence type="ECO:0000313" key="2">
    <source>
        <dbReference type="EMBL" id="GMB86718.1"/>
    </source>
</evidence>
<dbReference type="Gene3D" id="3.30.70.270">
    <property type="match status" value="1"/>
</dbReference>
<protein>
    <submittedName>
        <fullName evidence="2">Diguanylate cyclase</fullName>
    </submittedName>
</protein>
<dbReference type="PANTHER" id="PTHR45138">
    <property type="entry name" value="REGULATORY COMPONENTS OF SENSORY TRANSDUCTION SYSTEM"/>
    <property type="match status" value="1"/>
</dbReference>
<dbReference type="InterPro" id="IPR000160">
    <property type="entry name" value="GGDEF_dom"/>
</dbReference>
<dbReference type="Pfam" id="PF00990">
    <property type="entry name" value="GGDEF"/>
    <property type="match status" value="1"/>
</dbReference>
<dbReference type="SUPFAM" id="SSF55073">
    <property type="entry name" value="Nucleotide cyclase"/>
    <property type="match status" value="1"/>
</dbReference>
<gene>
    <name evidence="2" type="ORF">ME0900_10910</name>
</gene>
<accession>A0AAV5PFH5</accession>
<feature type="domain" description="GGDEF" evidence="1">
    <location>
        <begin position="86"/>
        <end position="217"/>
    </location>
</feature>
<reference evidence="2" key="1">
    <citation type="submission" date="2023-04" db="EMBL/GenBank/DDBJ databases">
        <title>Draft genome sequences of Lactobacillus delbrueckii subsp. bulgaricus ME-900 and ME-901 with improved acid tolerance.</title>
        <authorList>
            <person name="Ishida T."/>
            <person name="Yamamoto E."/>
            <person name="Koizumi A."/>
            <person name="Fujiwara S."/>
            <person name="Makino S."/>
            <person name="Kano H."/>
            <person name="Kimura K."/>
        </authorList>
    </citation>
    <scope>NUCLEOTIDE SEQUENCE</scope>
    <source>
        <strain evidence="2">ME-900</strain>
    </source>
</reference>
<dbReference type="PANTHER" id="PTHR45138:SF9">
    <property type="entry name" value="DIGUANYLATE CYCLASE DGCM-RELATED"/>
    <property type="match status" value="1"/>
</dbReference>
<dbReference type="SMART" id="SM00267">
    <property type="entry name" value="GGDEF"/>
    <property type="match status" value="1"/>
</dbReference>
<dbReference type="CDD" id="cd01949">
    <property type="entry name" value="GGDEF"/>
    <property type="match status" value="1"/>
</dbReference>
<dbReference type="InterPro" id="IPR050469">
    <property type="entry name" value="Diguanylate_Cyclase"/>
</dbReference>
<dbReference type="GO" id="GO:0052621">
    <property type="term" value="F:diguanylate cyclase activity"/>
    <property type="evidence" value="ECO:0007669"/>
    <property type="project" value="TreeGrafter"/>
</dbReference>